<feature type="compositionally biased region" description="Low complexity" evidence="1">
    <location>
        <begin position="128"/>
        <end position="140"/>
    </location>
</feature>
<dbReference type="RefSeq" id="WP_074474194.1">
    <property type="nucleotide sequence ID" value="NZ_FMCT01000004.1"/>
</dbReference>
<dbReference type="EMBL" id="FMCT01000004">
    <property type="protein sequence ID" value="SCF01672.1"/>
    <property type="molecule type" value="Genomic_DNA"/>
</dbReference>
<name>A0A1C4WZL2_9ACTN</name>
<evidence type="ECO:0000256" key="1">
    <source>
        <dbReference type="SAM" id="MobiDB-lite"/>
    </source>
</evidence>
<reference evidence="3" key="1">
    <citation type="submission" date="2016-06" db="EMBL/GenBank/DDBJ databases">
        <authorList>
            <person name="Varghese N."/>
            <person name="Submissions Spin"/>
        </authorList>
    </citation>
    <scope>NUCLEOTIDE SEQUENCE [LARGE SCALE GENOMIC DNA]</scope>
    <source>
        <strain evidence="3">DSM 43168</strain>
    </source>
</reference>
<evidence type="ECO:0000313" key="2">
    <source>
        <dbReference type="EMBL" id="SCF01672.1"/>
    </source>
</evidence>
<keyword evidence="3" id="KW-1185">Reference proteome</keyword>
<proteinExistence type="predicted"/>
<sequence>MPADPLFINESGGSPEYNAAELRRAFGMLASKAGTIDRFGARSGVHPAGGPALTLSGTTLTVGHLQAVMYPAASSTQGPYLVQLPQHTWSVPAAAAQPRKDLVVLRVYDNDEDGSGQRTADTEYLTGSAAPSPSEPSAPAGTMRLGVIDVPASGGGNPTLTYVAPWTVATGGVLPVRTAADLPTTGVYEGMYADVADTNQLVRWSSAAWDVVAEVPTAYNTYTPAFSGHGSASFSTLTGRWKRISYKTVHFIAYWVVSTAGTGTGNVTITAPTSIDRTVRQSVMGNLEGAASPSLRHVAAVSFTGGTGAVFDRLRFDSGGSTNSLSNLTGADLASGMLGVIQGIYMEA</sequence>
<dbReference type="Proteomes" id="UP000183585">
    <property type="component" value="Unassembled WGS sequence"/>
</dbReference>
<gene>
    <name evidence="2" type="ORF">GA0070563_104134</name>
</gene>
<evidence type="ECO:0000313" key="3">
    <source>
        <dbReference type="Proteomes" id="UP000183585"/>
    </source>
</evidence>
<protein>
    <submittedName>
        <fullName evidence="2">Uncharacterized protein</fullName>
    </submittedName>
</protein>
<feature type="region of interest" description="Disordered" evidence="1">
    <location>
        <begin position="111"/>
        <end position="142"/>
    </location>
</feature>
<organism evidence="2 3">
    <name type="scientific">Micromonospora carbonacea</name>
    <dbReference type="NCBI Taxonomy" id="47853"/>
    <lineage>
        <taxon>Bacteria</taxon>
        <taxon>Bacillati</taxon>
        <taxon>Actinomycetota</taxon>
        <taxon>Actinomycetes</taxon>
        <taxon>Micromonosporales</taxon>
        <taxon>Micromonosporaceae</taxon>
        <taxon>Micromonospora</taxon>
    </lineage>
</organism>
<accession>A0A1C4WZL2</accession>
<dbReference type="AlphaFoldDB" id="A0A1C4WZL2"/>